<accession>A0A3S0AUY5</accession>
<evidence type="ECO:0000313" key="1">
    <source>
        <dbReference type="EMBL" id="RST87738.1"/>
    </source>
</evidence>
<sequence length="87" mass="9122">MPQITRSPELDAIVPGEAAATPICFVTEDGATGTITLDAADASPTEALVKAKDAIRCLAEAFGRAERRVPVGSDETGAVFRSWAYRA</sequence>
<protein>
    <submittedName>
        <fullName evidence="1">Uncharacterized protein</fullName>
    </submittedName>
</protein>
<organism evidence="1 2">
    <name type="scientific">Aquibium carbonis</name>
    <dbReference type="NCBI Taxonomy" id="2495581"/>
    <lineage>
        <taxon>Bacteria</taxon>
        <taxon>Pseudomonadati</taxon>
        <taxon>Pseudomonadota</taxon>
        <taxon>Alphaproteobacteria</taxon>
        <taxon>Hyphomicrobiales</taxon>
        <taxon>Phyllobacteriaceae</taxon>
        <taxon>Aquibium</taxon>
    </lineage>
</organism>
<evidence type="ECO:0000313" key="2">
    <source>
        <dbReference type="Proteomes" id="UP000278398"/>
    </source>
</evidence>
<dbReference type="EMBL" id="RWKW01000011">
    <property type="protein sequence ID" value="RST87738.1"/>
    <property type="molecule type" value="Genomic_DNA"/>
</dbReference>
<gene>
    <name evidence="1" type="ORF">EJC49_03765</name>
</gene>
<dbReference type="Proteomes" id="UP000278398">
    <property type="component" value="Unassembled WGS sequence"/>
</dbReference>
<keyword evidence="2" id="KW-1185">Reference proteome</keyword>
<name>A0A3S0AUY5_9HYPH</name>
<comment type="caution">
    <text evidence="1">The sequence shown here is derived from an EMBL/GenBank/DDBJ whole genome shotgun (WGS) entry which is preliminary data.</text>
</comment>
<dbReference type="RefSeq" id="WP_126698131.1">
    <property type="nucleotide sequence ID" value="NZ_RWKW01000011.1"/>
</dbReference>
<reference evidence="1 2" key="1">
    <citation type="submission" date="2018-12" db="EMBL/GenBank/DDBJ databases">
        <title>Mesorhizobium carbonis sp. nov., isolated from coal mine water.</title>
        <authorList>
            <person name="Xin W."/>
            <person name="Xu Z."/>
            <person name="Xiang F."/>
            <person name="Zhang J."/>
            <person name="Xi L."/>
            <person name="Liu J."/>
        </authorList>
    </citation>
    <scope>NUCLEOTIDE SEQUENCE [LARGE SCALE GENOMIC DNA]</scope>
    <source>
        <strain evidence="1 2">B2.3</strain>
    </source>
</reference>
<dbReference type="AlphaFoldDB" id="A0A3S0AUY5"/>
<proteinExistence type="predicted"/>